<feature type="signal peptide" evidence="1">
    <location>
        <begin position="1"/>
        <end position="25"/>
    </location>
</feature>
<dbReference type="Proteomes" id="UP001612741">
    <property type="component" value="Unassembled WGS sequence"/>
</dbReference>
<name>A0ABW7YZI5_9ACTN</name>
<sequence length="118" mass="12820">MLKVASAVSALVVAVALFPSTDAPAQAAKVSAAPCSQAFAHAPNCQWWEKNGQKCLYCKQKKKKGGGWKKKYCEYKGQDDAHTIDCTWASSPTQAKPNRYCKTCVNETTGKVVSRECS</sequence>
<protein>
    <submittedName>
        <fullName evidence="2">Uncharacterized protein</fullName>
    </submittedName>
</protein>
<keyword evidence="1" id="KW-0732">Signal</keyword>
<evidence type="ECO:0000313" key="3">
    <source>
        <dbReference type="Proteomes" id="UP001612741"/>
    </source>
</evidence>
<evidence type="ECO:0000313" key="2">
    <source>
        <dbReference type="EMBL" id="MFI6501321.1"/>
    </source>
</evidence>
<keyword evidence="3" id="KW-1185">Reference proteome</keyword>
<reference evidence="2 3" key="1">
    <citation type="submission" date="2024-10" db="EMBL/GenBank/DDBJ databases">
        <title>The Natural Products Discovery Center: Release of the First 8490 Sequenced Strains for Exploring Actinobacteria Biosynthetic Diversity.</title>
        <authorList>
            <person name="Kalkreuter E."/>
            <person name="Kautsar S.A."/>
            <person name="Yang D."/>
            <person name="Bader C.D."/>
            <person name="Teijaro C.N."/>
            <person name="Fluegel L."/>
            <person name="Davis C.M."/>
            <person name="Simpson J.R."/>
            <person name="Lauterbach L."/>
            <person name="Steele A.D."/>
            <person name="Gui C."/>
            <person name="Meng S."/>
            <person name="Li G."/>
            <person name="Viehrig K."/>
            <person name="Ye F."/>
            <person name="Su P."/>
            <person name="Kiefer A.F."/>
            <person name="Nichols A."/>
            <person name="Cepeda A.J."/>
            <person name="Yan W."/>
            <person name="Fan B."/>
            <person name="Jiang Y."/>
            <person name="Adhikari A."/>
            <person name="Zheng C.-J."/>
            <person name="Schuster L."/>
            <person name="Cowan T.M."/>
            <person name="Smanski M.J."/>
            <person name="Chevrette M.G."/>
            <person name="De Carvalho L.P.S."/>
            <person name="Shen B."/>
        </authorList>
    </citation>
    <scope>NUCLEOTIDE SEQUENCE [LARGE SCALE GENOMIC DNA]</scope>
    <source>
        <strain evidence="2 3">NPDC050545</strain>
    </source>
</reference>
<comment type="caution">
    <text evidence="2">The sequence shown here is derived from an EMBL/GenBank/DDBJ whole genome shotgun (WGS) entry which is preliminary data.</text>
</comment>
<dbReference type="EMBL" id="JBITGY010000007">
    <property type="protein sequence ID" value="MFI6501321.1"/>
    <property type="molecule type" value="Genomic_DNA"/>
</dbReference>
<organism evidence="2 3">
    <name type="scientific">Nonomuraea typhae</name>
    <dbReference type="NCBI Taxonomy" id="2603600"/>
    <lineage>
        <taxon>Bacteria</taxon>
        <taxon>Bacillati</taxon>
        <taxon>Actinomycetota</taxon>
        <taxon>Actinomycetes</taxon>
        <taxon>Streptosporangiales</taxon>
        <taxon>Streptosporangiaceae</taxon>
        <taxon>Nonomuraea</taxon>
    </lineage>
</organism>
<gene>
    <name evidence="2" type="ORF">ACIBG2_28360</name>
</gene>
<proteinExistence type="predicted"/>
<accession>A0ABW7YZI5</accession>
<dbReference type="RefSeq" id="WP_397085767.1">
    <property type="nucleotide sequence ID" value="NZ_JBITGY010000007.1"/>
</dbReference>
<feature type="chain" id="PRO_5047424523" evidence="1">
    <location>
        <begin position="26"/>
        <end position="118"/>
    </location>
</feature>
<evidence type="ECO:0000256" key="1">
    <source>
        <dbReference type="SAM" id="SignalP"/>
    </source>
</evidence>